<gene>
    <name evidence="12" type="ORF">BJ212DRAFT_1269722</name>
</gene>
<evidence type="ECO:0000313" key="12">
    <source>
        <dbReference type="EMBL" id="KAG1817986.1"/>
    </source>
</evidence>
<dbReference type="SUPFAM" id="SSF48264">
    <property type="entry name" value="Cytochrome P450"/>
    <property type="match status" value="1"/>
</dbReference>
<comment type="cofactor">
    <cofactor evidence="1 9">
        <name>heme</name>
        <dbReference type="ChEBI" id="CHEBI:30413"/>
    </cofactor>
</comment>
<evidence type="ECO:0000256" key="5">
    <source>
        <dbReference type="ARBA" id="ARBA00022723"/>
    </source>
</evidence>
<dbReference type="GO" id="GO:0004497">
    <property type="term" value="F:monooxygenase activity"/>
    <property type="evidence" value="ECO:0007669"/>
    <property type="project" value="UniProtKB-KW"/>
</dbReference>
<keyword evidence="13" id="KW-1185">Reference proteome</keyword>
<evidence type="ECO:0000313" key="13">
    <source>
        <dbReference type="Proteomes" id="UP000807769"/>
    </source>
</evidence>
<accession>A0A9P7JE57</accession>
<dbReference type="PROSITE" id="PS00086">
    <property type="entry name" value="CYTOCHROME_P450"/>
    <property type="match status" value="1"/>
</dbReference>
<feature type="signal peptide" evidence="11">
    <location>
        <begin position="1"/>
        <end position="25"/>
    </location>
</feature>
<evidence type="ECO:0000256" key="2">
    <source>
        <dbReference type="ARBA" id="ARBA00005179"/>
    </source>
</evidence>
<dbReference type="GO" id="GO:0020037">
    <property type="term" value="F:heme binding"/>
    <property type="evidence" value="ECO:0007669"/>
    <property type="project" value="InterPro"/>
</dbReference>
<comment type="similarity">
    <text evidence="3 10">Belongs to the cytochrome P450 family.</text>
</comment>
<dbReference type="InterPro" id="IPR050364">
    <property type="entry name" value="Cytochrome_P450_fung"/>
</dbReference>
<protein>
    <submittedName>
        <fullName evidence="12">Cytochrome P450</fullName>
    </submittedName>
</protein>
<evidence type="ECO:0000256" key="7">
    <source>
        <dbReference type="ARBA" id="ARBA00023004"/>
    </source>
</evidence>
<dbReference type="OrthoDB" id="2619257at2759"/>
<proteinExistence type="inferred from homology"/>
<keyword evidence="6 10" id="KW-0560">Oxidoreductase</keyword>
<feature type="chain" id="PRO_5040517305" evidence="11">
    <location>
        <begin position="26"/>
        <end position="530"/>
    </location>
</feature>
<dbReference type="PANTHER" id="PTHR46300:SF7">
    <property type="entry name" value="P450, PUTATIVE (EUROFUNG)-RELATED"/>
    <property type="match status" value="1"/>
</dbReference>
<dbReference type="GO" id="GO:0016705">
    <property type="term" value="F:oxidoreductase activity, acting on paired donors, with incorporation or reduction of molecular oxygen"/>
    <property type="evidence" value="ECO:0007669"/>
    <property type="project" value="InterPro"/>
</dbReference>
<dbReference type="PRINTS" id="PR00463">
    <property type="entry name" value="EP450I"/>
</dbReference>
<keyword evidence="8 10" id="KW-0503">Monooxygenase</keyword>
<evidence type="ECO:0000256" key="1">
    <source>
        <dbReference type="ARBA" id="ARBA00001971"/>
    </source>
</evidence>
<evidence type="ECO:0000256" key="3">
    <source>
        <dbReference type="ARBA" id="ARBA00010617"/>
    </source>
</evidence>
<evidence type="ECO:0000256" key="6">
    <source>
        <dbReference type="ARBA" id="ARBA00023002"/>
    </source>
</evidence>
<comment type="caution">
    <text evidence="12">The sequence shown here is derived from an EMBL/GenBank/DDBJ whole genome shotgun (WGS) entry which is preliminary data.</text>
</comment>
<dbReference type="InterPro" id="IPR002401">
    <property type="entry name" value="Cyt_P450_E_grp-I"/>
</dbReference>
<dbReference type="PANTHER" id="PTHR46300">
    <property type="entry name" value="P450, PUTATIVE (EUROFUNG)-RELATED-RELATED"/>
    <property type="match status" value="1"/>
</dbReference>
<evidence type="ECO:0000256" key="4">
    <source>
        <dbReference type="ARBA" id="ARBA00022617"/>
    </source>
</evidence>
<organism evidence="12 13">
    <name type="scientific">Suillus subaureus</name>
    <dbReference type="NCBI Taxonomy" id="48587"/>
    <lineage>
        <taxon>Eukaryota</taxon>
        <taxon>Fungi</taxon>
        <taxon>Dikarya</taxon>
        <taxon>Basidiomycota</taxon>
        <taxon>Agaricomycotina</taxon>
        <taxon>Agaricomycetes</taxon>
        <taxon>Agaricomycetidae</taxon>
        <taxon>Boletales</taxon>
        <taxon>Suillineae</taxon>
        <taxon>Suillaceae</taxon>
        <taxon>Suillus</taxon>
    </lineage>
</organism>
<keyword evidence="5 9" id="KW-0479">Metal-binding</keyword>
<dbReference type="Gene3D" id="1.10.630.10">
    <property type="entry name" value="Cytochrome P450"/>
    <property type="match status" value="1"/>
</dbReference>
<dbReference type="InterPro" id="IPR017972">
    <property type="entry name" value="Cyt_P450_CS"/>
</dbReference>
<comment type="pathway">
    <text evidence="2">Secondary metabolite biosynthesis.</text>
</comment>
<dbReference type="InterPro" id="IPR036396">
    <property type="entry name" value="Cyt_P450_sf"/>
</dbReference>
<keyword evidence="7 9" id="KW-0408">Iron</keyword>
<dbReference type="InterPro" id="IPR001128">
    <property type="entry name" value="Cyt_P450"/>
</dbReference>
<dbReference type="GO" id="GO:0005506">
    <property type="term" value="F:iron ion binding"/>
    <property type="evidence" value="ECO:0007669"/>
    <property type="project" value="InterPro"/>
</dbReference>
<dbReference type="AlphaFoldDB" id="A0A9P7JE57"/>
<dbReference type="EMBL" id="JABBWG010000012">
    <property type="protein sequence ID" value="KAG1817986.1"/>
    <property type="molecule type" value="Genomic_DNA"/>
</dbReference>
<feature type="binding site" description="axial binding residue" evidence="9">
    <location>
        <position position="439"/>
    </location>
    <ligand>
        <name>heme</name>
        <dbReference type="ChEBI" id="CHEBI:30413"/>
    </ligand>
    <ligandPart>
        <name>Fe</name>
        <dbReference type="ChEBI" id="CHEBI:18248"/>
    </ligandPart>
</feature>
<dbReference type="GeneID" id="64624846"/>
<dbReference type="Pfam" id="PF00067">
    <property type="entry name" value="p450"/>
    <property type="match status" value="1"/>
</dbReference>
<keyword evidence="11" id="KW-0732">Signal</keyword>
<evidence type="ECO:0000256" key="10">
    <source>
        <dbReference type="RuleBase" id="RU000461"/>
    </source>
</evidence>
<reference evidence="12" key="1">
    <citation type="journal article" date="2020" name="New Phytol.">
        <title>Comparative genomics reveals dynamic genome evolution in host specialist ectomycorrhizal fungi.</title>
        <authorList>
            <person name="Lofgren L.A."/>
            <person name="Nguyen N.H."/>
            <person name="Vilgalys R."/>
            <person name="Ruytinx J."/>
            <person name="Liao H.L."/>
            <person name="Branco S."/>
            <person name="Kuo A."/>
            <person name="LaButti K."/>
            <person name="Lipzen A."/>
            <person name="Andreopoulos W."/>
            <person name="Pangilinan J."/>
            <person name="Riley R."/>
            <person name="Hundley H."/>
            <person name="Na H."/>
            <person name="Barry K."/>
            <person name="Grigoriev I.V."/>
            <person name="Stajich J.E."/>
            <person name="Kennedy P.G."/>
        </authorList>
    </citation>
    <scope>NUCLEOTIDE SEQUENCE</scope>
    <source>
        <strain evidence="12">MN1</strain>
    </source>
</reference>
<dbReference type="RefSeq" id="XP_041194046.1">
    <property type="nucleotide sequence ID" value="XM_041330829.1"/>
</dbReference>
<dbReference type="CDD" id="cd11065">
    <property type="entry name" value="CYP64-like"/>
    <property type="match status" value="1"/>
</dbReference>
<evidence type="ECO:0000256" key="11">
    <source>
        <dbReference type="SAM" id="SignalP"/>
    </source>
</evidence>
<evidence type="ECO:0000256" key="8">
    <source>
        <dbReference type="ARBA" id="ARBA00023033"/>
    </source>
</evidence>
<sequence>MLTITNVTWLDLLCLTGVGVYLVKQVVTKKNPAPYPPGPRGWPLIGNVLDMPRVNPWVAFTEWGQQYGDITHIEVLGRHIIVLNSVKIAMEMMDRKSTLYSDRPVFPMVGELVGWKDSLAFLSHGDQLRRQRRNLQRVIGSRAAVDVYNAIEEVETLRFLKCVLAKPDRLREHIRHTTGAIILRISHGYEVKENDDPFVDLADRVTTEVSQGQLGTFLVDILPFLVKVPAWFPGAGFKRIAREWRGALEEMVSAPHDFVKDQMAAGTAPTSFTSNLLEGSNISAEEDHTVKWSAFSLYAGGSDTTVSALYSFFLAMTLFPDVQKKAQAEIDAVVGPDRLPSFADRDYLPYTEALVKEVLRWSVVIPTGIPHCVTKDDIHDGYYIPKGSLVMPNISFMLNDPRTYANPSQFNPERFLAKDGKEPETEPRTICFGFGRRICPGVSDSHQLTNNILTFACFSCTGIYLAEASIWISTAMSLAVFDISKVIENGVEITPEVEPLPGGISHPKPFKCSIKPRSATALGLIEQDAN</sequence>
<dbReference type="Proteomes" id="UP000807769">
    <property type="component" value="Unassembled WGS sequence"/>
</dbReference>
<keyword evidence="4 9" id="KW-0349">Heme</keyword>
<evidence type="ECO:0000256" key="9">
    <source>
        <dbReference type="PIRSR" id="PIRSR602401-1"/>
    </source>
</evidence>
<name>A0A9P7JE57_9AGAM</name>